<proteinExistence type="predicted"/>
<comment type="caution">
    <text evidence="2">The sequence shown here is derived from an EMBL/GenBank/DDBJ whole genome shotgun (WGS) entry which is preliminary data.</text>
</comment>
<evidence type="ECO:0000313" key="3">
    <source>
        <dbReference type="Proteomes" id="UP000322234"/>
    </source>
</evidence>
<organism evidence="2 3">
    <name type="scientific">Bos mutus</name>
    <name type="common">wild yak</name>
    <dbReference type="NCBI Taxonomy" id="72004"/>
    <lineage>
        <taxon>Eukaryota</taxon>
        <taxon>Metazoa</taxon>
        <taxon>Chordata</taxon>
        <taxon>Craniata</taxon>
        <taxon>Vertebrata</taxon>
        <taxon>Euteleostomi</taxon>
        <taxon>Mammalia</taxon>
        <taxon>Eutheria</taxon>
        <taxon>Laurasiatheria</taxon>
        <taxon>Artiodactyla</taxon>
        <taxon>Ruminantia</taxon>
        <taxon>Pecora</taxon>
        <taxon>Bovidae</taxon>
        <taxon>Bovinae</taxon>
        <taxon>Bos</taxon>
    </lineage>
</organism>
<dbReference type="EMBL" id="VBQZ03000032">
    <property type="protein sequence ID" value="MXQ86435.1"/>
    <property type="molecule type" value="Genomic_DNA"/>
</dbReference>
<accession>A0A6B0R9D2</accession>
<feature type="compositionally biased region" description="Basic and acidic residues" evidence="1">
    <location>
        <begin position="70"/>
        <end position="88"/>
    </location>
</feature>
<protein>
    <submittedName>
        <fullName evidence="2">Uncharacterized protein</fullName>
    </submittedName>
</protein>
<name>A0A6B0R9D2_9CETA</name>
<evidence type="ECO:0000256" key="1">
    <source>
        <dbReference type="SAM" id="MobiDB-lite"/>
    </source>
</evidence>
<reference evidence="2" key="1">
    <citation type="submission" date="2019-10" db="EMBL/GenBank/DDBJ databases">
        <title>The sequence and de novo assembly of the wild yak genome.</title>
        <authorList>
            <person name="Liu Y."/>
        </authorList>
    </citation>
    <scope>NUCLEOTIDE SEQUENCE [LARGE SCALE GENOMIC DNA]</scope>
    <source>
        <strain evidence="2">WY2019</strain>
    </source>
</reference>
<keyword evidence="3" id="KW-1185">Reference proteome</keyword>
<dbReference type="Proteomes" id="UP000322234">
    <property type="component" value="Unassembled WGS sequence"/>
</dbReference>
<feature type="region of interest" description="Disordered" evidence="1">
    <location>
        <begin position="16"/>
        <end position="105"/>
    </location>
</feature>
<feature type="compositionally biased region" description="Low complexity" evidence="1">
    <location>
        <begin position="91"/>
        <end position="105"/>
    </location>
</feature>
<dbReference type="AlphaFoldDB" id="A0A6B0R9D2"/>
<evidence type="ECO:0000313" key="2">
    <source>
        <dbReference type="EMBL" id="MXQ86435.1"/>
    </source>
</evidence>
<sequence length="118" mass="12328">MTTRGQARLCISLLGSRTGLRGRPQDARSFAGRPGATPAPQPRAPAAAASHGGHGCCLLGDVANPSGNRTARERQHPGRERQRPDHTRQMLADSSSSELPSPAASFLVLRGTGHMAGL</sequence>
<gene>
    <name evidence="2" type="ORF">E5288_WYG003021</name>
</gene>